<evidence type="ECO:0000313" key="3">
    <source>
        <dbReference type="EMBL" id="GCE30325.1"/>
    </source>
</evidence>
<dbReference type="Proteomes" id="UP000287171">
    <property type="component" value="Unassembled WGS sequence"/>
</dbReference>
<dbReference type="InterPro" id="IPR019060">
    <property type="entry name" value="DUF2382"/>
</dbReference>
<evidence type="ECO:0000313" key="5">
    <source>
        <dbReference type="Proteomes" id="UP000287171"/>
    </source>
</evidence>
<sequence>MSLIKPTLISVFDEPAMADDAINALEQTGIDPDQIYYSKRATSSGFFAELKRLFGGEDTDTAADLKDSGLSNEEADYYQNEHRAGRGIVAVNANGREQEALSTLQSYGARIYGTQANANQSTYDTTGTTTRDTDAYATDATATQGATGYDTTRDANAYATQGATGYDTTRDTDAYATDAAANNVDQNDRVYGNDNTVNDTYQDNRAYNNNRGDVMNQNDREYDKNNNNTYDTDATDRLGDNNDEQRRMRLREEQLNVGKDRVQSGEARLRKNVVSEEQNIDVPVSHEEVYVERRSVANGEVDNTTPIGEDEDIRVPVSSEQVNVSKDTVTTGEVAIGKRNVQENQRVSDTVRREEAQLDQQGDVPLDDRTTDNNR</sequence>
<evidence type="ECO:0000259" key="2">
    <source>
        <dbReference type="Pfam" id="PF09557"/>
    </source>
</evidence>
<dbReference type="AlphaFoldDB" id="A0A402BGG1"/>
<dbReference type="InterPro" id="IPR052967">
    <property type="entry name" value="Stress_Response_Assoc"/>
</dbReference>
<dbReference type="PANTHER" id="PTHR38463:SF1">
    <property type="entry name" value="STRESS RESPONSE PROTEIN YSNF"/>
    <property type="match status" value="1"/>
</dbReference>
<reference evidence="5" key="1">
    <citation type="submission" date="2018-12" db="EMBL/GenBank/DDBJ databases">
        <title>Tengunoibacter tsumagoiensis gen. nov., sp. nov., Dictyobacter kobayashii sp. nov., D. alpinus sp. nov., and D. joshuensis sp. nov. and description of Dictyobacteraceae fam. nov. within the order Ktedonobacterales isolated from Tengu-no-mugimeshi.</title>
        <authorList>
            <person name="Wang C.M."/>
            <person name="Zheng Y."/>
            <person name="Sakai Y."/>
            <person name="Toyoda A."/>
            <person name="Minakuchi Y."/>
            <person name="Abe K."/>
            <person name="Yokota A."/>
            <person name="Yabe S."/>
        </authorList>
    </citation>
    <scope>NUCLEOTIDE SEQUENCE [LARGE SCALE GENOMIC DNA]</scope>
    <source>
        <strain evidence="5">Uno16</strain>
    </source>
</reference>
<keyword evidence="5" id="KW-1185">Reference proteome</keyword>
<proteinExistence type="predicted"/>
<feature type="region of interest" description="Disordered" evidence="1">
    <location>
        <begin position="342"/>
        <end position="375"/>
    </location>
</feature>
<feature type="domain" description="DUF2382" evidence="2">
    <location>
        <begin position="248"/>
        <end position="357"/>
    </location>
</feature>
<dbReference type="EMBL" id="BIFT01000002">
    <property type="protein sequence ID" value="GCE30357.1"/>
    <property type="molecule type" value="Genomic_DNA"/>
</dbReference>
<protein>
    <recommendedName>
        <fullName evidence="2">DUF2382 domain-containing protein</fullName>
    </recommendedName>
</protein>
<reference evidence="4" key="2">
    <citation type="journal article" date="2019" name="Int. J. Syst. Evol. Microbiol.">
        <title>Tengunoibacter tsumagoiensis gen. nov., sp. nov., Dictyobacter kobayashii sp. nov., Dictyobacter alpinus sp. nov., and description of Dictyobacteraceae fam. nov. within the order Ktedonobacterales isolated from Tengu-no-mugimeshi, a soil-like granular mass of micro-organisms, and emended descriptions of the genera Ktedonobacter and Dictyobacter.</title>
        <authorList>
            <person name="Wang C."/>
            <person name="Zheng Y."/>
            <person name="Sakai Y."/>
            <person name="Toyoda A."/>
            <person name="Minakuchi Y."/>
            <person name="Abe K."/>
            <person name="Yokota A."/>
            <person name="Yabe S."/>
        </authorList>
    </citation>
    <scope>NUCLEOTIDE SEQUENCE</scope>
    <source>
        <strain evidence="4">Uno16</strain>
    </source>
</reference>
<dbReference type="RefSeq" id="WP_126630456.1">
    <property type="nucleotide sequence ID" value="NZ_BIFT01000002.1"/>
</dbReference>
<evidence type="ECO:0000256" key="1">
    <source>
        <dbReference type="SAM" id="MobiDB-lite"/>
    </source>
</evidence>
<dbReference type="NCBIfam" id="TIGR02271">
    <property type="entry name" value="YsnF/AvaK domain"/>
    <property type="match status" value="1"/>
</dbReference>
<evidence type="ECO:0000313" key="4">
    <source>
        <dbReference type="EMBL" id="GCE30357.1"/>
    </source>
</evidence>
<gene>
    <name evidence="3" type="ORF">KDA_58090</name>
    <name evidence="4" type="ORF">KDA_58410</name>
</gene>
<feature type="compositionally biased region" description="Polar residues" evidence="1">
    <location>
        <begin position="193"/>
        <end position="217"/>
    </location>
</feature>
<organism evidence="4 5">
    <name type="scientific">Dictyobacter alpinus</name>
    <dbReference type="NCBI Taxonomy" id="2014873"/>
    <lineage>
        <taxon>Bacteria</taxon>
        <taxon>Bacillati</taxon>
        <taxon>Chloroflexota</taxon>
        <taxon>Ktedonobacteria</taxon>
        <taxon>Ktedonobacterales</taxon>
        <taxon>Dictyobacteraceae</taxon>
        <taxon>Dictyobacter</taxon>
    </lineage>
</organism>
<feature type="region of interest" description="Disordered" evidence="1">
    <location>
        <begin position="185"/>
        <end position="240"/>
    </location>
</feature>
<dbReference type="EMBL" id="BIFT01000002">
    <property type="protein sequence ID" value="GCE30325.1"/>
    <property type="molecule type" value="Genomic_DNA"/>
</dbReference>
<accession>A0A402BGG1</accession>
<dbReference type="OrthoDB" id="118405at2"/>
<dbReference type="Pfam" id="PF09557">
    <property type="entry name" value="DUF2382"/>
    <property type="match status" value="1"/>
</dbReference>
<name>A0A402BGG1_9CHLR</name>
<comment type="caution">
    <text evidence="4">The sequence shown here is derived from an EMBL/GenBank/DDBJ whole genome shotgun (WGS) entry which is preliminary data.</text>
</comment>
<feature type="compositionally biased region" description="Basic and acidic residues" evidence="1">
    <location>
        <begin position="366"/>
        <end position="375"/>
    </location>
</feature>
<dbReference type="PANTHER" id="PTHR38463">
    <property type="entry name" value="STRESS RESPONSE PROTEIN YSNF"/>
    <property type="match status" value="1"/>
</dbReference>